<dbReference type="WBParaSite" id="SSTP_0000786100.1">
    <property type="protein sequence ID" value="SSTP_0000786100.1"/>
    <property type="gene ID" value="SSTP_0000786100"/>
</dbReference>
<dbReference type="AlphaFoldDB" id="A0A0K0EEE9"/>
<organism evidence="3">
    <name type="scientific">Strongyloides stercoralis</name>
    <name type="common">Threadworm</name>
    <dbReference type="NCBI Taxonomy" id="6248"/>
    <lineage>
        <taxon>Eukaryota</taxon>
        <taxon>Metazoa</taxon>
        <taxon>Ecdysozoa</taxon>
        <taxon>Nematoda</taxon>
        <taxon>Chromadorea</taxon>
        <taxon>Rhabditida</taxon>
        <taxon>Tylenchina</taxon>
        <taxon>Panagrolaimomorpha</taxon>
        <taxon>Strongyloidoidea</taxon>
        <taxon>Strongyloididae</taxon>
        <taxon>Strongyloides</taxon>
    </lineage>
</organism>
<dbReference type="PROSITE" id="PS50249">
    <property type="entry name" value="MPN"/>
    <property type="match status" value="1"/>
</dbReference>
<dbReference type="InterPro" id="IPR037518">
    <property type="entry name" value="MPN"/>
</dbReference>
<dbReference type="PANTHER" id="PTHR10410">
    <property type="entry name" value="EUKARYOTIC TRANSLATION INITIATION FACTOR 3 -RELATED"/>
    <property type="match status" value="1"/>
</dbReference>
<accession>A0A0K0EEE9</accession>
<dbReference type="STRING" id="6248.A0A0K0EEE9"/>
<dbReference type="SMART" id="SM00232">
    <property type="entry name" value="JAB_MPN"/>
    <property type="match status" value="1"/>
</dbReference>
<reference evidence="3" key="1">
    <citation type="submission" date="2015-08" db="UniProtKB">
        <authorList>
            <consortium name="WormBaseParasite"/>
        </authorList>
    </citation>
    <scope>IDENTIFICATION</scope>
</reference>
<dbReference type="WBParaSite" id="TCONS_00009679.p1">
    <property type="protein sequence ID" value="TCONS_00009679.p1"/>
    <property type="gene ID" value="XLOC_007452"/>
</dbReference>
<dbReference type="InterPro" id="IPR000555">
    <property type="entry name" value="JAMM/MPN+_dom"/>
</dbReference>
<dbReference type="SUPFAM" id="SSF102712">
    <property type="entry name" value="JAB1/MPN domain"/>
    <property type="match status" value="1"/>
</dbReference>
<proteinExistence type="predicted"/>
<protein>
    <submittedName>
        <fullName evidence="3 4">MPN domain-containing protein</fullName>
    </submittedName>
</protein>
<dbReference type="Gene3D" id="3.40.140.10">
    <property type="entry name" value="Cytidine Deaminase, domain 2"/>
    <property type="match status" value="1"/>
</dbReference>
<evidence type="ECO:0000259" key="1">
    <source>
        <dbReference type="PROSITE" id="PS50249"/>
    </source>
</evidence>
<dbReference type="InterPro" id="IPR050242">
    <property type="entry name" value="JAMM_MPN+_peptidase_M67A"/>
</dbReference>
<evidence type="ECO:0000313" key="3">
    <source>
        <dbReference type="WBParaSite" id="SSTP_0000786100.1"/>
    </source>
</evidence>
<evidence type="ECO:0000313" key="2">
    <source>
        <dbReference type="Proteomes" id="UP000035681"/>
    </source>
</evidence>
<sequence length="325" mass="37095">MMDTALLNLLLKQQEFQNGAPKLPLDRPSQPDTSESIYLSPLATMKMLKHAKSGIPMEVMGLLLGQFIDEYTIRITDVFGMPQKASTATVECIDPKYQLQMLEKLKVTKRNDEVVGWYHSHPGYGCWLSRVDINTQKSFEALNSRSIAIVIDPIQSVRGSISLDAFRSKVSIPKSLDSMKDKSSNEPRQITSNIGKLTRHVPFSIRAEIMESFYYKVNVIYSLTETEKKTLQACTRKNNKELNVLKYSSYEKENKELLRELIKISDRFINEQKSSMSKSEEDIELNRYGNTNVKEDLLETATKIMINNSQNCVINAQTCNLKTMK</sequence>
<name>A0A0K0EEE9_STRER</name>
<dbReference type="Pfam" id="PF01398">
    <property type="entry name" value="JAB"/>
    <property type="match status" value="1"/>
</dbReference>
<evidence type="ECO:0000313" key="4">
    <source>
        <dbReference type="WBParaSite" id="TCONS_00009679.p1"/>
    </source>
</evidence>
<dbReference type="GO" id="GO:0008237">
    <property type="term" value="F:metallopeptidase activity"/>
    <property type="evidence" value="ECO:0007669"/>
    <property type="project" value="InterPro"/>
</dbReference>
<dbReference type="Proteomes" id="UP000035681">
    <property type="component" value="Unplaced"/>
</dbReference>
<keyword evidence="2" id="KW-1185">Reference proteome</keyword>
<feature type="domain" description="MPN" evidence="1">
    <location>
        <begin position="37"/>
        <end position="172"/>
    </location>
</feature>